<protein>
    <recommendedName>
        <fullName evidence="3">TnsA endonuclease N-terminal domain-containing protein</fullName>
    </recommendedName>
</protein>
<sequence length="230" mass="25892">MGRKKEKTPAQKARAELMAAHSLKAGAKANLWITKCLYTGQDIVLLGDDRYEHFYACEGDPHVARAWYERVGQASPSSGVTKSATFDARVELVSGEIQFRAIGSKAPTKNDGRYKEYVNAAAQMGGEYLPVTLRDLDALSQRVLNWRRALRFWRAGWSHQLSEIESIILVRLHQRSSWTIGEFIHAYSVHEPPLIIAAIVRLIHKRVLSSDMDSELFCGRTKVWLRGAGP</sequence>
<evidence type="ECO:0008006" key="3">
    <source>
        <dbReference type="Google" id="ProtNLM"/>
    </source>
</evidence>
<dbReference type="Proteomes" id="UP000515506">
    <property type="component" value="Chromosome"/>
</dbReference>
<proteinExistence type="predicted"/>
<dbReference type="RefSeq" id="WP_185896095.1">
    <property type="nucleotide sequence ID" value="NZ_CP060028.1"/>
</dbReference>
<evidence type="ECO:0000313" key="2">
    <source>
        <dbReference type="Proteomes" id="UP000515506"/>
    </source>
</evidence>
<name>A0ABX6RG16_PSEMX</name>
<gene>
    <name evidence="1" type="ORF">H4W19_03800</name>
</gene>
<accession>A0ABX6RG16</accession>
<evidence type="ECO:0000313" key="1">
    <source>
        <dbReference type="EMBL" id="QND80929.1"/>
    </source>
</evidence>
<reference evidence="1 2" key="1">
    <citation type="submission" date="2020-08" db="EMBL/GenBank/DDBJ databases">
        <title>Streptomycin resistant and MDR strain, P. mexicana.</title>
        <authorList>
            <person name="Ganesh-kumar S."/>
            <person name="Zhe T."/>
            <person name="Yu Z."/>
            <person name="Min Y."/>
        </authorList>
    </citation>
    <scope>NUCLEOTIDE SEQUENCE [LARGE SCALE GENOMIC DNA]</scope>
    <source>
        <strain evidence="1 2">GTZY</strain>
    </source>
</reference>
<organism evidence="1 2">
    <name type="scientific">Pseudoxanthomonas mexicana</name>
    <dbReference type="NCBI Taxonomy" id="128785"/>
    <lineage>
        <taxon>Bacteria</taxon>
        <taxon>Pseudomonadati</taxon>
        <taxon>Pseudomonadota</taxon>
        <taxon>Gammaproteobacteria</taxon>
        <taxon>Lysobacterales</taxon>
        <taxon>Lysobacteraceae</taxon>
        <taxon>Pseudoxanthomonas</taxon>
    </lineage>
</organism>
<keyword evidence="2" id="KW-1185">Reference proteome</keyword>
<dbReference type="EMBL" id="CP060028">
    <property type="protein sequence ID" value="QND80929.1"/>
    <property type="molecule type" value="Genomic_DNA"/>
</dbReference>